<keyword evidence="3" id="KW-1003">Cell membrane</keyword>
<dbReference type="SUPFAM" id="SSF52047">
    <property type="entry name" value="RNI-like"/>
    <property type="match status" value="1"/>
</dbReference>
<dbReference type="EMBL" id="JABCRI010000013">
    <property type="protein sequence ID" value="KAF8394888.1"/>
    <property type="molecule type" value="Genomic_DNA"/>
</dbReference>
<evidence type="ECO:0000256" key="7">
    <source>
        <dbReference type="ARBA" id="ARBA00022737"/>
    </source>
</evidence>
<feature type="transmembrane region" description="Helical" evidence="12">
    <location>
        <begin position="12"/>
        <end position="31"/>
    </location>
</feature>
<dbReference type="PROSITE" id="PS51450">
    <property type="entry name" value="LRR"/>
    <property type="match status" value="2"/>
</dbReference>
<keyword evidence="7" id="KW-0677">Repeat</keyword>
<evidence type="ECO:0000313" key="15">
    <source>
        <dbReference type="Proteomes" id="UP000655225"/>
    </source>
</evidence>
<name>A0A835D906_TETSI</name>
<dbReference type="Pfam" id="PF00560">
    <property type="entry name" value="LRR_1"/>
    <property type="match status" value="7"/>
</dbReference>
<keyword evidence="8 12" id="KW-1133">Transmembrane helix</keyword>
<dbReference type="Pfam" id="PF08263">
    <property type="entry name" value="LRRNT_2"/>
    <property type="match status" value="1"/>
</dbReference>
<dbReference type="PRINTS" id="PR00019">
    <property type="entry name" value="LEURICHRPT"/>
</dbReference>
<feature type="transmembrane region" description="Helical" evidence="12">
    <location>
        <begin position="1066"/>
        <end position="1087"/>
    </location>
</feature>
<evidence type="ECO:0000313" key="14">
    <source>
        <dbReference type="EMBL" id="KAF8394888.1"/>
    </source>
</evidence>
<reference evidence="14 15" key="1">
    <citation type="submission" date="2020-04" db="EMBL/GenBank/DDBJ databases">
        <title>Plant Genome Project.</title>
        <authorList>
            <person name="Zhang R.-G."/>
        </authorList>
    </citation>
    <scope>NUCLEOTIDE SEQUENCE [LARGE SCALE GENOMIC DNA]</scope>
    <source>
        <strain evidence="14">YNK0</strain>
        <tissue evidence="14">Leaf</tissue>
    </source>
</reference>
<protein>
    <recommendedName>
        <fullName evidence="13">Leucine-rich repeat-containing N-terminal plant-type domain-containing protein</fullName>
    </recommendedName>
</protein>
<accession>A0A835D906</accession>
<evidence type="ECO:0000256" key="2">
    <source>
        <dbReference type="ARBA" id="ARBA00009592"/>
    </source>
</evidence>
<comment type="caution">
    <text evidence="14">The sequence shown here is derived from an EMBL/GenBank/DDBJ whole genome shotgun (WGS) entry which is preliminary data.</text>
</comment>
<evidence type="ECO:0000256" key="1">
    <source>
        <dbReference type="ARBA" id="ARBA00004251"/>
    </source>
</evidence>
<dbReference type="InterPro" id="IPR032675">
    <property type="entry name" value="LRR_dom_sf"/>
</dbReference>
<keyword evidence="5 12" id="KW-0812">Transmembrane</keyword>
<dbReference type="InterPro" id="IPR046956">
    <property type="entry name" value="RLP23-like"/>
</dbReference>
<dbReference type="SUPFAM" id="SSF52058">
    <property type="entry name" value="L domain-like"/>
    <property type="match status" value="2"/>
</dbReference>
<dbReference type="SMART" id="SM00369">
    <property type="entry name" value="LRR_TYP"/>
    <property type="match status" value="10"/>
</dbReference>
<dbReference type="PANTHER" id="PTHR48061:SF2">
    <property type="entry name" value="RECEPTOR LIKE PROTEIN 30-LIKE"/>
    <property type="match status" value="1"/>
</dbReference>
<dbReference type="InterPro" id="IPR001611">
    <property type="entry name" value="Leu-rich_rpt"/>
</dbReference>
<dbReference type="OrthoDB" id="676979at2759"/>
<dbReference type="AlphaFoldDB" id="A0A835D906"/>
<dbReference type="OMA" id="HYEDETP"/>
<evidence type="ECO:0000256" key="11">
    <source>
        <dbReference type="ARBA" id="ARBA00023180"/>
    </source>
</evidence>
<comment type="subcellular location">
    <subcellularLocation>
        <location evidence="1">Cell membrane</location>
        <topology evidence="1">Single-pass type I membrane protein</topology>
    </subcellularLocation>
</comment>
<sequence length="1189" mass="131651">MDGASSDLLSQSLSFSALAAIAWLPINFMGLHPPSLIQNQVLFTSQSHGCLSKSPPMRFQLLSWLLLLAFLPIFFGIDTISVHSVCLDDQLLLQLKWNLSFSNSTSLKLVSWNSSTDCCNWTGVTCDETGAHVTGLDLSSESIKGGIDNSSSLFDLRYLQRLNLAGNRFNHTQIPSVFDRLGNLTYLNLSNSGFGGQIPIGISRLMRLVSLDLSTIFPEFLSLKLENPSLRTLVWNLSSLVELRLDGVNISAQGREWCQPLSSALPKLKVLSLSNCNLSGPLDSSLQNITLLSEIYLNQNNLSAEIPEFFANFSYLTSLLLRSCGLNGIFPEKIFQLPMLQTLDLSRNPLLHGFLPEFPPNRPLQTLVLSDTNFAGKLPDSVGNLKLLSRLELARCGFNGPIPSSMANLTQLGYLDFTLNNFSGPIPSLRLSENLSQIILAHNCLAGSIPSTHWDSLINLKNLDLRNNSLTEHIPSSLFALPCLQKLLLANNQLTGGFGEFFNASSSLLDTLDLSSNKLEGPIPKAVFELRDLKILTLSSNNFNGTLHLTIIQKLRNLTSLDFSYNSLSIDTTASNSVLSSFPQITTLKLASCNLTVFPDFLRNQSKLIHLDLSDNQIYGSIPNWIWNIGNSTLLYLNLSRNLLEDLERPLPNLSSSQLAILDLHNNLLRGSIPYLPPFASVLDYSNNNFTSVIPSNIGNYLEFTIFFSLSSNKLSGEIPISICNATYLQVLDLSNNSLSGLIPPCLADKSVSLNILNLRRNCLNGTFSLTFPNGCNLRTLDLNGNRLEGQVSRTLNNCIGLEVLDLGNNQLNDTFPYWLGSLPQLRVLVLRSNKFHGSIKNTGTNCTFPMLQIVDLSSNDFTGSLPSQCFLCWKGMIISENEAQSKLKHQILRFGFLELSHLYYQDAVTVTLKGLEMELVKILTVFASIDFSNNSFRGGIPDEIGDLKSLYVLNLSRNDLTDQIPSSLGNLKQLESLDLSNNKLSGEIPMQLANLTFLSVLNLSYNNLMGRIPRGTQFQTFTEASFEGNGGLCGVPLTKNCTDAKVVPKSEIKGSTSMIEFDWKFIFTGLGFGGGAAMVIGPLMLWKKGRKWYDKYMDRFLLMILPSAGLLYTNCDGRRVEAEEMKEEELAEIKGNYDEDEEEEEGFHGRFCVLCSKLDITRKIAIHDPNCTCHTSTPISYFSYTSSL</sequence>
<dbReference type="FunFam" id="3.80.10.10:FF:000041">
    <property type="entry name" value="LRR receptor-like serine/threonine-protein kinase ERECTA"/>
    <property type="match status" value="1"/>
</dbReference>
<gene>
    <name evidence="14" type="ORF">HHK36_018826</name>
</gene>
<evidence type="ECO:0000256" key="10">
    <source>
        <dbReference type="ARBA" id="ARBA00023170"/>
    </source>
</evidence>
<dbReference type="InterPro" id="IPR003591">
    <property type="entry name" value="Leu-rich_rpt_typical-subtyp"/>
</dbReference>
<feature type="domain" description="Leucine-rich repeat-containing N-terminal plant-type" evidence="13">
    <location>
        <begin position="89"/>
        <end position="127"/>
    </location>
</feature>
<evidence type="ECO:0000256" key="8">
    <source>
        <dbReference type="ARBA" id="ARBA00022989"/>
    </source>
</evidence>
<keyword evidence="15" id="KW-1185">Reference proteome</keyword>
<dbReference type="GO" id="GO:0005886">
    <property type="term" value="C:plasma membrane"/>
    <property type="evidence" value="ECO:0007669"/>
    <property type="project" value="UniProtKB-SubCell"/>
</dbReference>
<keyword evidence="6" id="KW-0732">Signal</keyword>
<evidence type="ECO:0000256" key="5">
    <source>
        <dbReference type="ARBA" id="ARBA00022692"/>
    </source>
</evidence>
<evidence type="ECO:0000256" key="4">
    <source>
        <dbReference type="ARBA" id="ARBA00022614"/>
    </source>
</evidence>
<evidence type="ECO:0000259" key="13">
    <source>
        <dbReference type="Pfam" id="PF08263"/>
    </source>
</evidence>
<comment type="similarity">
    <text evidence="2">Belongs to the RLP family.</text>
</comment>
<evidence type="ECO:0000256" key="12">
    <source>
        <dbReference type="SAM" id="Phobius"/>
    </source>
</evidence>
<proteinExistence type="inferred from homology"/>
<keyword evidence="9 12" id="KW-0472">Membrane</keyword>
<keyword evidence="4" id="KW-0433">Leucine-rich repeat</keyword>
<keyword evidence="11" id="KW-0325">Glycoprotein</keyword>
<evidence type="ECO:0000256" key="9">
    <source>
        <dbReference type="ARBA" id="ARBA00023136"/>
    </source>
</evidence>
<dbReference type="Pfam" id="PF13855">
    <property type="entry name" value="LRR_8"/>
    <property type="match status" value="2"/>
</dbReference>
<feature type="transmembrane region" description="Helical" evidence="12">
    <location>
        <begin position="61"/>
        <end position="77"/>
    </location>
</feature>
<evidence type="ECO:0000256" key="3">
    <source>
        <dbReference type="ARBA" id="ARBA00022475"/>
    </source>
</evidence>
<organism evidence="14 15">
    <name type="scientific">Tetracentron sinense</name>
    <name type="common">Spur-leaf</name>
    <dbReference type="NCBI Taxonomy" id="13715"/>
    <lineage>
        <taxon>Eukaryota</taxon>
        <taxon>Viridiplantae</taxon>
        <taxon>Streptophyta</taxon>
        <taxon>Embryophyta</taxon>
        <taxon>Tracheophyta</taxon>
        <taxon>Spermatophyta</taxon>
        <taxon>Magnoliopsida</taxon>
        <taxon>Trochodendrales</taxon>
        <taxon>Trochodendraceae</taxon>
        <taxon>Tetracentron</taxon>
    </lineage>
</organism>
<keyword evidence="10" id="KW-0675">Receptor</keyword>
<dbReference type="Proteomes" id="UP000655225">
    <property type="component" value="Unassembled WGS sequence"/>
</dbReference>
<dbReference type="PANTHER" id="PTHR48061">
    <property type="entry name" value="LEUCINE-RICH REPEAT RECEPTOR PROTEIN KINASE EMS1-LIKE-RELATED"/>
    <property type="match status" value="1"/>
</dbReference>
<evidence type="ECO:0000256" key="6">
    <source>
        <dbReference type="ARBA" id="ARBA00022729"/>
    </source>
</evidence>
<dbReference type="Gene3D" id="3.80.10.10">
    <property type="entry name" value="Ribonuclease Inhibitor"/>
    <property type="match status" value="6"/>
</dbReference>
<dbReference type="InterPro" id="IPR013210">
    <property type="entry name" value="LRR_N_plant-typ"/>
</dbReference>
<dbReference type="FunFam" id="3.80.10.10:FF:000213">
    <property type="entry name" value="Tyrosine-sulfated glycopeptide receptor 1"/>
    <property type="match status" value="2"/>
</dbReference>